<dbReference type="InterPro" id="IPR006095">
    <property type="entry name" value="Glu/Leu/Phe/Val/Trp_DH"/>
</dbReference>
<dbReference type="InterPro" id="IPR033922">
    <property type="entry name" value="NAD_bind_Glu_DH"/>
</dbReference>
<dbReference type="InterPro" id="IPR046346">
    <property type="entry name" value="Aminoacid_DH-like_N_sf"/>
</dbReference>
<dbReference type="InterPro" id="IPR006097">
    <property type="entry name" value="Glu/Leu/Phe/Val/Trp_DH_dimer"/>
</dbReference>
<proteinExistence type="inferred from homology"/>
<evidence type="ECO:0000256" key="7">
    <source>
        <dbReference type="RuleBase" id="RU004417"/>
    </source>
</evidence>
<feature type="active site" description="Proton donor" evidence="4">
    <location>
        <position position="106"/>
    </location>
</feature>
<gene>
    <name evidence="9" type="ORF">A2V47_08065</name>
</gene>
<feature type="binding site" evidence="5">
    <location>
        <position position="94"/>
    </location>
    <ligand>
        <name>substrate</name>
    </ligand>
</feature>
<evidence type="ECO:0000256" key="3">
    <source>
        <dbReference type="PIRNR" id="PIRNR000185"/>
    </source>
</evidence>
<dbReference type="InterPro" id="IPR036291">
    <property type="entry name" value="NAD(P)-bd_dom_sf"/>
</dbReference>
<dbReference type="PANTHER" id="PTHR11606">
    <property type="entry name" value="GLUTAMATE DEHYDROGENASE"/>
    <property type="match status" value="1"/>
</dbReference>
<dbReference type="InterPro" id="IPR033524">
    <property type="entry name" value="Glu/Leu/Phe/Val_DH_AS"/>
</dbReference>
<evidence type="ECO:0000256" key="1">
    <source>
        <dbReference type="ARBA" id="ARBA00006382"/>
    </source>
</evidence>
<dbReference type="InterPro" id="IPR014362">
    <property type="entry name" value="Glu_DH"/>
</dbReference>
<feature type="site" description="Important for catalysis" evidence="6">
    <location>
        <position position="146"/>
    </location>
</feature>
<evidence type="ECO:0000259" key="8">
    <source>
        <dbReference type="SMART" id="SM00839"/>
    </source>
</evidence>
<keyword evidence="5" id="KW-0520">NAD</keyword>
<feature type="binding site" evidence="5">
    <location>
        <position position="70"/>
    </location>
    <ligand>
        <name>substrate</name>
    </ligand>
</feature>
<dbReference type="GO" id="GO:0006538">
    <property type="term" value="P:L-glutamate catabolic process"/>
    <property type="evidence" value="ECO:0007669"/>
    <property type="project" value="TreeGrafter"/>
</dbReference>
<dbReference type="GO" id="GO:0004352">
    <property type="term" value="F:glutamate dehydrogenase (NAD+) activity"/>
    <property type="evidence" value="ECO:0007669"/>
    <property type="project" value="TreeGrafter"/>
</dbReference>
<comment type="similarity">
    <text evidence="1 3 7">Belongs to the Glu/Leu/Phe/Val dehydrogenases family.</text>
</comment>
<dbReference type="PROSITE" id="PS00074">
    <property type="entry name" value="GLFV_DEHYDROGENASE"/>
    <property type="match status" value="1"/>
</dbReference>
<organism evidence="9 10">
    <name type="scientific">Candidatus Sediminicultor quintus</name>
    <dbReference type="NCBI Taxonomy" id="1797291"/>
    <lineage>
        <taxon>Bacteria</taxon>
        <taxon>Pseudomonadati</taxon>
        <taxon>Atribacterota</taxon>
        <taxon>Candidatus Phoenicimicrobiia</taxon>
        <taxon>Candidatus Pheonicimicrobiales</taxon>
        <taxon>Candidatus Phoenicimicrobiaceae</taxon>
        <taxon>Candidatus Sediminicultor</taxon>
    </lineage>
</organism>
<dbReference type="PANTHER" id="PTHR11606:SF13">
    <property type="entry name" value="GLUTAMATE DEHYDROGENASE 1, MITOCHONDRIAL"/>
    <property type="match status" value="1"/>
</dbReference>
<dbReference type="SMART" id="SM00839">
    <property type="entry name" value="ELFV_dehydrog"/>
    <property type="match status" value="1"/>
</dbReference>
<protein>
    <recommendedName>
        <fullName evidence="3">Glutamate dehydrogenase</fullName>
    </recommendedName>
</protein>
<feature type="binding site" evidence="5">
    <location>
        <position position="190"/>
    </location>
    <ligand>
        <name>NAD(+)</name>
        <dbReference type="ChEBI" id="CHEBI:57540"/>
    </ligand>
</feature>
<dbReference type="GO" id="GO:0000166">
    <property type="term" value="F:nucleotide binding"/>
    <property type="evidence" value="ECO:0007669"/>
    <property type="project" value="UniProtKB-KW"/>
</dbReference>
<dbReference type="Gene3D" id="3.40.50.10860">
    <property type="entry name" value="Leucine Dehydrogenase, chain A, domain 1"/>
    <property type="match status" value="1"/>
</dbReference>
<evidence type="ECO:0000256" key="2">
    <source>
        <dbReference type="ARBA" id="ARBA00023002"/>
    </source>
</evidence>
<feature type="binding site" evidence="5">
    <location>
        <position position="221"/>
    </location>
    <ligand>
        <name>NAD(+)</name>
        <dbReference type="ChEBI" id="CHEBI:57540"/>
    </ligand>
</feature>
<dbReference type="Gene3D" id="3.40.50.720">
    <property type="entry name" value="NAD(P)-binding Rossmann-like Domain"/>
    <property type="match status" value="1"/>
</dbReference>
<dbReference type="STRING" id="1797291.A2V47_08065"/>
<evidence type="ECO:0000313" key="9">
    <source>
        <dbReference type="EMBL" id="OGD14956.1"/>
    </source>
</evidence>
<evidence type="ECO:0000256" key="5">
    <source>
        <dbReference type="PIRSR" id="PIRSR000185-2"/>
    </source>
</evidence>
<dbReference type="SUPFAM" id="SSF53223">
    <property type="entry name" value="Aminoacid dehydrogenase-like, N-terminal domain"/>
    <property type="match status" value="1"/>
</dbReference>
<evidence type="ECO:0000313" key="10">
    <source>
        <dbReference type="Proteomes" id="UP000177701"/>
    </source>
</evidence>
<dbReference type="Pfam" id="PF00208">
    <property type="entry name" value="ELFV_dehydrog"/>
    <property type="match status" value="1"/>
</dbReference>
<feature type="binding site" evidence="5">
    <location>
        <position position="364"/>
    </location>
    <ligand>
        <name>substrate</name>
    </ligand>
</feature>
<name>A0A1F5A9T3_9BACT</name>
<dbReference type="InterPro" id="IPR006096">
    <property type="entry name" value="Glu/Leu/Phe/Val/Trp_DH_C"/>
</dbReference>
<dbReference type="EMBL" id="MEYH01000071">
    <property type="protein sequence ID" value="OGD14956.1"/>
    <property type="molecule type" value="Genomic_DNA"/>
</dbReference>
<reference evidence="9 10" key="1">
    <citation type="journal article" date="2016" name="Nat. Commun.">
        <title>Thousands of microbial genomes shed light on interconnected biogeochemical processes in an aquifer system.</title>
        <authorList>
            <person name="Anantharaman K."/>
            <person name="Brown C.T."/>
            <person name="Hug L.A."/>
            <person name="Sharon I."/>
            <person name="Castelle C.J."/>
            <person name="Probst A.J."/>
            <person name="Thomas B.C."/>
            <person name="Singh A."/>
            <person name="Wilkins M.J."/>
            <person name="Karaoz U."/>
            <person name="Brodie E.L."/>
            <person name="Williams K.H."/>
            <person name="Hubbard S.S."/>
            <person name="Banfield J.F."/>
        </authorList>
    </citation>
    <scope>NUCLEOTIDE SEQUENCE [LARGE SCALE GENOMIC DNA]</scope>
</reference>
<accession>A0A1F5A9T3</accession>
<dbReference type="PIRSF" id="PIRSF000185">
    <property type="entry name" value="Glu_DH"/>
    <property type="match status" value="1"/>
</dbReference>
<dbReference type="SUPFAM" id="SSF51735">
    <property type="entry name" value="NAD(P)-binding Rossmann-fold domains"/>
    <property type="match status" value="1"/>
</dbReference>
<dbReference type="CDD" id="cd01076">
    <property type="entry name" value="NAD_bind_1_Glu_DH"/>
    <property type="match status" value="1"/>
</dbReference>
<evidence type="ECO:0000256" key="6">
    <source>
        <dbReference type="PIRSR" id="PIRSR000185-3"/>
    </source>
</evidence>
<keyword evidence="2 3" id="KW-0560">Oxidoreductase</keyword>
<comment type="caution">
    <text evidence="9">The sequence shown here is derived from an EMBL/GenBank/DDBJ whole genome shotgun (WGS) entry which is preliminary data.</text>
</comment>
<sequence>MSKEMNPFKLVQAQFDHNAELLNLDPALREFMREPERAIQFTIPIDMDNGTTKTFTGFRVQHSTARGPAKGGLRFAEDETIDMVKQLAMMMAWKCAVVDIPLGGGKGGIIVDPRKLSDRETERLCRGWVRKVYDIVGPEIDVPAPDVGTNPQDMLWIMDEYDTIARCRKPGFVTGKAVGVGGSLGRTEATGYGVVYCIREALKRLDIDFKDAAASIQGAGNVAQYTCEKFVQYGGKVLAVSCWDPKGKKAYTYSCEKGIDPKDLLAPGTLDKFGTIDPEKARSFGWEQEDGGTWLKKKVNVIIPAALGQAVTQDNVNDINFDTVKIYAEAANTPTTLEADEVLKAKGVYMIPDFICNAGGVTVSYFEEVQNNMNYYWPKDEVLEKLNHIMTNAFNAVADLAIEKKCYTRDAAYLIAIQRVAKAVEGRGWVKAKK</sequence>
<feature type="domain" description="Glutamate/phenylalanine/leucine/valine/L-tryptophan dehydrogenase C-terminal" evidence="8">
    <location>
        <begin position="183"/>
        <end position="428"/>
    </location>
</feature>
<dbReference type="AlphaFoldDB" id="A0A1F5A9T3"/>
<keyword evidence="5" id="KW-0547">Nucleotide-binding</keyword>
<dbReference type="PRINTS" id="PR00082">
    <property type="entry name" value="GLFDHDRGNASE"/>
</dbReference>
<dbReference type="Proteomes" id="UP000177701">
    <property type="component" value="Unassembled WGS sequence"/>
</dbReference>
<evidence type="ECO:0000256" key="4">
    <source>
        <dbReference type="PIRSR" id="PIRSR000185-1"/>
    </source>
</evidence>
<dbReference type="Pfam" id="PF02812">
    <property type="entry name" value="ELFV_dehydrog_N"/>
    <property type="match status" value="1"/>
</dbReference>